<dbReference type="EMBL" id="BAAAKJ010000461">
    <property type="protein sequence ID" value="GAA1413586.1"/>
    <property type="molecule type" value="Genomic_DNA"/>
</dbReference>
<dbReference type="PROSITE" id="PS51884">
    <property type="entry name" value="CHAPLIN"/>
    <property type="match status" value="1"/>
</dbReference>
<evidence type="ECO:0000256" key="1">
    <source>
        <dbReference type="ARBA" id="ARBA00004191"/>
    </source>
</evidence>
<feature type="region of interest" description="Disordered" evidence="7">
    <location>
        <begin position="59"/>
        <end position="80"/>
    </location>
</feature>
<dbReference type="InterPro" id="IPR005528">
    <property type="entry name" value="ChpA-H"/>
</dbReference>
<organism evidence="10 11">
    <name type="scientific">Kitasatospora putterlickiae</name>
    <dbReference type="NCBI Taxonomy" id="221725"/>
    <lineage>
        <taxon>Bacteria</taxon>
        <taxon>Bacillati</taxon>
        <taxon>Actinomycetota</taxon>
        <taxon>Actinomycetes</taxon>
        <taxon>Kitasatosporales</taxon>
        <taxon>Streptomycetaceae</taxon>
        <taxon>Kitasatospora</taxon>
    </lineage>
</organism>
<keyword evidence="3" id="KW-0964">Secreted</keyword>
<keyword evidence="4" id="KW-0732">Signal</keyword>
<evidence type="ECO:0000256" key="5">
    <source>
        <dbReference type="ARBA" id="ARBA00022889"/>
    </source>
</evidence>
<dbReference type="Pfam" id="PF03777">
    <property type="entry name" value="ChpA-C"/>
    <property type="match status" value="1"/>
</dbReference>
<proteinExistence type="predicted"/>
<evidence type="ECO:0000256" key="8">
    <source>
        <dbReference type="SAM" id="Phobius"/>
    </source>
</evidence>
<comment type="subcellular location">
    <subcellularLocation>
        <location evidence="1">Secreted</location>
        <location evidence="1">Cell wall</location>
    </subcellularLocation>
</comment>
<evidence type="ECO:0000256" key="2">
    <source>
        <dbReference type="ARBA" id="ARBA00022512"/>
    </source>
</evidence>
<feature type="domain" description="Chaplin" evidence="9">
    <location>
        <begin position="101"/>
        <end position="128"/>
    </location>
</feature>
<keyword evidence="2" id="KW-0134">Cell wall</keyword>
<evidence type="ECO:0000256" key="6">
    <source>
        <dbReference type="ARBA" id="ARBA00023087"/>
    </source>
</evidence>
<reference evidence="11" key="1">
    <citation type="journal article" date="2019" name="Int. J. Syst. Evol. Microbiol.">
        <title>The Global Catalogue of Microorganisms (GCM) 10K type strain sequencing project: providing services to taxonomists for standard genome sequencing and annotation.</title>
        <authorList>
            <consortium name="The Broad Institute Genomics Platform"/>
            <consortium name="The Broad Institute Genome Sequencing Center for Infectious Disease"/>
            <person name="Wu L."/>
            <person name="Ma J."/>
        </authorList>
    </citation>
    <scope>NUCLEOTIDE SEQUENCE [LARGE SCALE GENOMIC DNA]</scope>
    <source>
        <strain evidence="11">JCM 12393</strain>
    </source>
</reference>
<keyword evidence="8" id="KW-0812">Transmembrane</keyword>
<evidence type="ECO:0000256" key="7">
    <source>
        <dbReference type="SAM" id="MobiDB-lite"/>
    </source>
</evidence>
<feature type="transmembrane region" description="Helical" evidence="8">
    <location>
        <begin position="34"/>
        <end position="54"/>
    </location>
</feature>
<evidence type="ECO:0000313" key="11">
    <source>
        <dbReference type="Proteomes" id="UP001499863"/>
    </source>
</evidence>
<accession>A0ABP4J970</accession>
<dbReference type="InterPro" id="IPR018247">
    <property type="entry name" value="EF_Hand_1_Ca_BS"/>
</dbReference>
<keyword evidence="11" id="KW-1185">Reference proteome</keyword>
<dbReference type="PROSITE" id="PS00018">
    <property type="entry name" value="EF_HAND_1"/>
    <property type="match status" value="1"/>
</dbReference>
<evidence type="ECO:0000259" key="9">
    <source>
        <dbReference type="PROSITE" id="PS51884"/>
    </source>
</evidence>
<keyword evidence="8" id="KW-1133">Transmembrane helix</keyword>
<keyword evidence="8" id="KW-0472">Membrane</keyword>
<evidence type="ECO:0000313" key="10">
    <source>
        <dbReference type="EMBL" id="GAA1413586.1"/>
    </source>
</evidence>
<keyword evidence="5" id="KW-0130">Cell adhesion</keyword>
<sequence length="128" mass="13094">MCDPDCDRVIGWSDYVVLSVSAGYSFGMTNTRKYLLAAGLSAALAVLSAGPAFAGDCDEPVHHQPAHHSPAHHESPTSFQGGGTTCINEGGAYANGVVTNSPGVLSGNQIQIPISIPINVCGNGLSIL</sequence>
<evidence type="ECO:0000256" key="4">
    <source>
        <dbReference type="ARBA" id="ARBA00022729"/>
    </source>
</evidence>
<comment type="caution">
    <text evidence="10">The sequence shown here is derived from an EMBL/GenBank/DDBJ whole genome shotgun (WGS) entry which is preliminary data.</text>
</comment>
<evidence type="ECO:0000256" key="3">
    <source>
        <dbReference type="ARBA" id="ARBA00022525"/>
    </source>
</evidence>
<dbReference type="Proteomes" id="UP001499863">
    <property type="component" value="Unassembled WGS sequence"/>
</dbReference>
<gene>
    <name evidence="10" type="ORF">GCM10009639_66960</name>
</gene>
<name>A0ABP4J970_9ACTN</name>
<keyword evidence="6" id="KW-0034">Amyloid</keyword>
<protein>
    <recommendedName>
        <fullName evidence="9">Chaplin domain-containing protein</fullName>
    </recommendedName>
</protein>